<reference evidence="1" key="1">
    <citation type="journal article" date="2014" name="Front. Microbiol.">
        <title>High frequency of phylogenetically diverse reductive dehalogenase-homologous genes in deep subseafloor sedimentary metagenomes.</title>
        <authorList>
            <person name="Kawai M."/>
            <person name="Futagami T."/>
            <person name="Toyoda A."/>
            <person name="Takaki Y."/>
            <person name="Nishi S."/>
            <person name="Hori S."/>
            <person name="Arai W."/>
            <person name="Tsubouchi T."/>
            <person name="Morono Y."/>
            <person name="Uchiyama I."/>
            <person name="Ito T."/>
            <person name="Fujiyama A."/>
            <person name="Inagaki F."/>
            <person name="Takami H."/>
        </authorList>
    </citation>
    <scope>NUCLEOTIDE SEQUENCE</scope>
    <source>
        <strain evidence="1">Expedition CK06-06</strain>
    </source>
</reference>
<comment type="caution">
    <text evidence="1">The sequence shown here is derived from an EMBL/GenBank/DDBJ whole genome shotgun (WGS) entry which is preliminary data.</text>
</comment>
<dbReference type="Gene3D" id="3.20.20.210">
    <property type="match status" value="1"/>
</dbReference>
<evidence type="ECO:0000313" key="1">
    <source>
        <dbReference type="EMBL" id="GAI46220.1"/>
    </source>
</evidence>
<dbReference type="EMBL" id="BARV01025723">
    <property type="protein sequence ID" value="GAI46220.1"/>
    <property type="molecule type" value="Genomic_DNA"/>
</dbReference>
<organism evidence="1">
    <name type="scientific">marine sediment metagenome</name>
    <dbReference type="NCBI Taxonomy" id="412755"/>
    <lineage>
        <taxon>unclassified sequences</taxon>
        <taxon>metagenomes</taxon>
        <taxon>ecological metagenomes</taxon>
    </lineage>
</organism>
<sequence length="239" mass="27821">MSPREQLLTALRRQQPDRVPYTIHAFAPGIDSFNRKAALLFKERTGFYDINKYFGIEEHTGWVGFKSTKLDSKERFLKYHHLPENSIFLPWQISYGRGFVEWTLKHHNHFPENTSFITEWGVVLVIGSDIAYDRLIPPKPGNSVETIEEYPFPDFTSGYRHNHLEEEVKKIKEDNLASVGAMACTIFERAWQVNGFNEVLIGFLNNEEWIKVFLDKITELRVFQARRFAEAGVDIIHTG</sequence>
<dbReference type="InterPro" id="IPR038071">
    <property type="entry name" value="UROD/MetE-like_sf"/>
</dbReference>
<name>X1Q563_9ZZZZ</name>
<proteinExistence type="predicted"/>
<dbReference type="AlphaFoldDB" id="X1Q563"/>
<feature type="non-terminal residue" evidence="1">
    <location>
        <position position="239"/>
    </location>
</feature>
<accession>X1Q563</accession>
<gene>
    <name evidence="1" type="ORF">S06H3_41692</name>
</gene>
<evidence type="ECO:0008006" key="2">
    <source>
        <dbReference type="Google" id="ProtNLM"/>
    </source>
</evidence>
<protein>
    <recommendedName>
        <fullName evidence="2">Uroporphyrinogen decarboxylase (URO-D) domain-containing protein</fullName>
    </recommendedName>
</protein>